<evidence type="ECO:0000313" key="1">
    <source>
        <dbReference type="EMBL" id="KAL1612197.1"/>
    </source>
</evidence>
<organism evidence="1 2">
    <name type="scientific">Paraconiothyrium brasiliense</name>
    <dbReference type="NCBI Taxonomy" id="300254"/>
    <lineage>
        <taxon>Eukaryota</taxon>
        <taxon>Fungi</taxon>
        <taxon>Dikarya</taxon>
        <taxon>Ascomycota</taxon>
        <taxon>Pezizomycotina</taxon>
        <taxon>Dothideomycetes</taxon>
        <taxon>Pleosporomycetidae</taxon>
        <taxon>Pleosporales</taxon>
        <taxon>Massarineae</taxon>
        <taxon>Didymosphaeriaceae</taxon>
        <taxon>Paraconiothyrium</taxon>
    </lineage>
</organism>
<evidence type="ECO:0000313" key="2">
    <source>
        <dbReference type="Proteomes" id="UP001521785"/>
    </source>
</evidence>
<evidence type="ECO:0008006" key="3">
    <source>
        <dbReference type="Google" id="ProtNLM"/>
    </source>
</evidence>
<comment type="caution">
    <text evidence="1">The sequence shown here is derived from an EMBL/GenBank/DDBJ whole genome shotgun (WGS) entry which is preliminary data.</text>
</comment>
<keyword evidence="2" id="KW-1185">Reference proteome</keyword>
<gene>
    <name evidence="1" type="ORF">SLS60_000421</name>
</gene>
<sequence>MVGRIQYSVSSDSHIWVRHSAFLTHRKRTLIESSVASIYFQNGTTVDIARIAGPYPYQFFMANASSLSQDRPNTYFCNAFSSLQYGLPGLNLPTPTNCLSPAVLAVRPLLSSLKEAVESYYGTNICFASILLDDAPFGLCQSTAGAALRSIGLTPVEIHPDHRALSATNLYVRSKMPLMAPSPDSLRDEEPLTVLALNYEPSSFNTALFLVEDELVWPVRSTITSPTVMTNSNSLAQLSALQSGLRHLIANPPYDDLFDFASPLHIDRLVLFGGSVHDTSLHSLLLNVLGANLTEEAYVDDSPFTAARAAAERALEVMQDPYFQMKDRGWWPFACQCRSGLYLTSWWDPFELAWYELRFAVEDWRVRFGDGRDARRETVKLVVSAIKGVYFSQL</sequence>
<dbReference type="Proteomes" id="UP001521785">
    <property type="component" value="Unassembled WGS sequence"/>
</dbReference>
<protein>
    <recommendedName>
        <fullName evidence="3">Actin-like ATPase domain-containing protein</fullName>
    </recommendedName>
</protein>
<reference evidence="1 2" key="1">
    <citation type="submission" date="2024-02" db="EMBL/GenBank/DDBJ databases">
        <title>De novo assembly and annotation of 12 fungi associated with fruit tree decline syndrome in Ontario, Canada.</title>
        <authorList>
            <person name="Sulman M."/>
            <person name="Ellouze W."/>
            <person name="Ilyukhin E."/>
        </authorList>
    </citation>
    <scope>NUCLEOTIDE SEQUENCE [LARGE SCALE GENOMIC DNA]</scope>
    <source>
        <strain evidence="1 2">M42-189</strain>
    </source>
</reference>
<proteinExistence type="predicted"/>
<accession>A0ABR3S679</accession>
<dbReference type="EMBL" id="JAKJXO020000001">
    <property type="protein sequence ID" value="KAL1612197.1"/>
    <property type="molecule type" value="Genomic_DNA"/>
</dbReference>
<name>A0ABR3S679_9PLEO</name>